<dbReference type="Ensembl" id="ENSMALT00000000446.1">
    <property type="protein sequence ID" value="ENSMALP00000000413.1"/>
    <property type="gene ID" value="ENSMALG00000000361.1"/>
</dbReference>
<dbReference type="AlphaFoldDB" id="A0A3Q3IAH9"/>
<protein>
    <submittedName>
        <fullName evidence="1">Uncharacterized protein</fullName>
    </submittedName>
</protein>
<accession>A0A3Q3IAH9</accession>
<sequence>MSKRVLQPYDCLSNIVTLKKFGTKLIKHTDGRVPEIPALRLYLVDYNMTRNPSSGHLCHIYIHCKRKH</sequence>
<reference evidence="1" key="2">
    <citation type="submission" date="2025-09" db="UniProtKB">
        <authorList>
            <consortium name="Ensembl"/>
        </authorList>
    </citation>
    <scope>IDENTIFICATION</scope>
</reference>
<reference evidence="1" key="1">
    <citation type="submission" date="2025-08" db="UniProtKB">
        <authorList>
            <consortium name="Ensembl"/>
        </authorList>
    </citation>
    <scope>IDENTIFICATION</scope>
</reference>
<evidence type="ECO:0000313" key="1">
    <source>
        <dbReference type="Ensembl" id="ENSMALP00000000413.1"/>
    </source>
</evidence>
<organism evidence="1 2">
    <name type="scientific">Monopterus albus</name>
    <name type="common">Swamp eel</name>
    <dbReference type="NCBI Taxonomy" id="43700"/>
    <lineage>
        <taxon>Eukaryota</taxon>
        <taxon>Metazoa</taxon>
        <taxon>Chordata</taxon>
        <taxon>Craniata</taxon>
        <taxon>Vertebrata</taxon>
        <taxon>Euteleostomi</taxon>
        <taxon>Actinopterygii</taxon>
        <taxon>Neopterygii</taxon>
        <taxon>Teleostei</taxon>
        <taxon>Neoteleostei</taxon>
        <taxon>Acanthomorphata</taxon>
        <taxon>Anabantaria</taxon>
        <taxon>Synbranchiformes</taxon>
        <taxon>Synbranchidae</taxon>
        <taxon>Monopterus</taxon>
    </lineage>
</organism>
<name>A0A3Q3IAH9_MONAL</name>
<dbReference type="Proteomes" id="UP000261600">
    <property type="component" value="Unplaced"/>
</dbReference>
<evidence type="ECO:0000313" key="2">
    <source>
        <dbReference type="Proteomes" id="UP000261600"/>
    </source>
</evidence>
<keyword evidence="2" id="KW-1185">Reference proteome</keyword>
<proteinExistence type="predicted"/>